<dbReference type="Pfam" id="PF17917">
    <property type="entry name" value="RT_RNaseH"/>
    <property type="match status" value="1"/>
</dbReference>
<evidence type="ECO:0000256" key="7">
    <source>
        <dbReference type="SAM" id="MobiDB-lite"/>
    </source>
</evidence>
<reference evidence="11" key="1">
    <citation type="submission" date="2025-08" db="UniProtKB">
        <authorList>
            <consortium name="RefSeq"/>
        </authorList>
    </citation>
    <scope>IDENTIFICATION</scope>
</reference>
<dbReference type="GeneID" id="118478406"/>
<dbReference type="InterPro" id="IPR043502">
    <property type="entry name" value="DNA/RNA_pol_sf"/>
</dbReference>
<keyword evidence="10" id="KW-1185">Reference proteome</keyword>
<feature type="compositionally biased region" description="Basic and acidic residues" evidence="7">
    <location>
        <begin position="734"/>
        <end position="745"/>
    </location>
</feature>
<dbReference type="SUPFAM" id="SSF56672">
    <property type="entry name" value="DNA/RNA polymerases"/>
    <property type="match status" value="1"/>
</dbReference>
<dbReference type="CDD" id="cd09274">
    <property type="entry name" value="RNase_HI_RT_Ty3"/>
    <property type="match status" value="1"/>
</dbReference>
<dbReference type="InterPro" id="IPR012337">
    <property type="entry name" value="RNaseH-like_sf"/>
</dbReference>
<keyword evidence="5" id="KW-0378">Hydrolase</keyword>
<feature type="domain" description="Reverse transcriptase" evidence="8">
    <location>
        <begin position="1"/>
        <end position="80"/>
    </location>
</feature>
<dbReference type="PROSITE" id="PS50878">
    <property type="entry name" value="RT_POL"/>
    <property type="match status" value="1"/>
</dbReference>
<evidence type="ECO:0000256" key="3">
    <source>
        <dbReference type="ARBA" id="ARBA00022722"/>
    </source>
</evidence>
<dbReference type="PANTHER" id="PTHR37984">
    <property type="entry name" value="PROTEIN CBG26694"/>
    <property type="match status" value="1"/>
</dbReference>
<keyword evidence="6" id="KW-0695">RNA-directed DNA polymerase</keyword>
<dbReference type="Pfam" id="PF17921">
    <property type="entry name" value="Integrase_H2C2"/>
    <property type="match status" value="1"/>
</dbReference>
<accession>A0ABM1VZK4</accession>
<evidence type="ECO:0000259" key="8">
    <source>
        <dbReference type="PROSITE" id="PS50878"/>
    </source>
</evidence>
<dbReference type="Pfam" id="PF00665">
    <property type="entry name" value="rve"/>
    <property type="match status" value="1"/>
</dbReference>
<evidence type="ECO:0000256" key="4">
    <source>
        <dbReference type="ARBA" id="ARBA00022759"/>
    </source>
</evidence>
<dbReference type="Pfam" id="PF00078">
    <property type="entry name" value="RVT_1"/>
    <property type="match status" value="1"/>
</dbReference>
<dbReference type="InterPro" id="IPR041373">
    <property type="entry name" value="RT_RNaseH"/>
</dbReference>
<evidence type="ECO:0000313" key="10">
    <source>
        <dbReference type="Proteomes" id="UP000694888"/>
    </source>
</evidence>
<dbReference type="SUPFAM" id="SSF53098">
    <property type="entry name" value="Ribonuclease H-like"/>
    <property type="match status" value="1"/>
</dbReference>
<dbReference type="Gene3D" id="3.30.70.270">
    <property type="match status" value="2"/>
</dbReference>
<gene>
    <name evidence="11" type="primary">LOC118478406</name>
</gene>
<keyword evidence="2" id="KW-0548">Nucleotidyltransferase</keyword>
<dbReference type="InterPro" id="IPR000477">
    <property type="entry name" value="RT_dom"/>
</dbReference>
<dbReference type="InterPro" id="IPR001584">
    <property type="entry name" value="Integrase_cat-core"/>
</dbReference>
<name>A0ABM1VZK4_APLCA</name>
<dbReference type="CDD" id="cd01647">
    <property type="entry name" value="RT_LTR"/>
    <property type="match status" value="1"/>
</dbReference>
<evidence type="ECO:0000256" key="6">
    <source>
        <dbReference type="ARBA" id="ARBA00022918"/>
    </source>
</evidence>
<dbReference type="PROSITE" id="PS50994">
    <property type="entry name" value="INTEGRASE"/>
    <property type="match status" value="1"/>
</dbReference>
<dbReference type="PANTHER" id="PTHR37984:SF7">
    <property type="entry name" value="INTEGRASE CATALYTIC DOMAIN-CONTAINING PROTEIN"/>
    <property type="match status" value="1"/>
</dbReference>
<dbReference type="RefSeq" id="XP_012942558.2">
    <property type="nucleotide sequence ID" value="XM_013087104.2"/>
</dbReference>
<dbReference type="RefSeq" id="XP_035827847.1">
    <property type="nucleotide sequence ID" value="XM_035971954.1"/>
</dbReference>
<keyword evidence="4" id="KW-0255">Endonuclease</keyword>
<dbReference type="InterPro" id="IPR041588">
    <property type="entry name" value="Integrase_H2C2"/>
</dbReference>
<evidence type="ECO:0000256" key="1">
    <source>
        <dbReference type="ARBA" id="ARBA00022679"/>
    </source>
</evidence>
<feature type="region of interest" description="Disordered" evidence="7">
    <location>
        <begin position="683"/>
        <end position="763"/>
    </location>
</feature>
<organism evidence="10 11">
    <name type="scientific">Aplysia californica</name>
    <name type="common">California sea hare</name>
    <dbReference type="NCBI Taxonomy" id="6500"/>
    <lineage>
        <taxon>Eukaryota</taxon>
        <taxon>Metazoa</taxon>
        <taxon>Spiralia</taxon>
        <taxon>Lophotrochozoa</taxon>
        <taxon>Mollusca</taxon>
        <taxon>Gastropoda</taxon>
        <taxon>Heterobranchia</taxon>
        <taxon>Euthyneura</taxon>
        <taxon>Tectipleura</taxon>
        <taxon>Aplysiida</taxon>
        <taxon>Aplysioidea</taxon>
        <taxon>Aplysiidae</taxon>
        <taxon>Aplysia</taxon>
    </lineage>
</organism>
<evidence type="ECO:0000256" key="5">
    <source>
        <dbReference type="ARBA" id="ARBA00022801"/>
    </source>
</evidence>
<evidence type="ECO:0000259" key="9">
    <source>
        <dbReference type="PROSITE" id="PS50994"/>
    </source>
</evidence>
<evidence type="ECO:0000313" key="11">
    <source>
        <dbReference type="RefSeq" id="XP_035827847.1"/>
    </source>
</evidence>
<protein>
    <submittedName>
        <fullName evidence="11">Uncharacterized protein K02A2.6-like</fullName>
    </submittedName>
</protein>
<dbReference type="InterPro" id="IPR043128">
    <property type="entry name" value="Rev_trsase/Diguanyl_cyclase"/>
</dbReference>
<evidence type="ECO:0000256" key="2">
    <source>
        <dbReference type="ARBA" id="ARBA00022695"/>
    </source>
</evidence>
<keyword evidence="1" id="KW-0808">Transferase</keyword>
<dbReference type="Gene3D" id="3.30.420.10">
    <property type="entry name" value="Ribonuclease H-like superfamily/Ribonuclease H"/>
    <property type="match status" value="1"/>
</dbReference>
<dbReference type="InterPro" id="IPR036397">
    <property type="entry name" value="RNaseH_sf"/>
</dbReference>
<sequence length="780" mass="89544">MPFGIKSAPEVFQKIIHRFFGDIEGVVSYEDDLCIWSQSVEEHCKRLSQVLQRARENGLKFNKTKCEFFKTELKYLGHILTESGVKADPSKVTAIKNMPAPKNRQDLMRFLGMVTYLTKYIPNMSEKTASLRQLLQKDVEWQWLSQHEKAVKDLKEILSTSPVLAFFDPNKPVVVSADACKDGLGAVLLQDNKPIAFASRSMTSAEENYAMIEKETLAIVFAMERFHQYVYGRRVTVETDHKPLVAIQSKAYDKCPARIQRFMLRLQAYDVDIQYKKGKDQVLSDTLSRAVETEAKPEILEKEMNAFVDMVMQQAAVSQEKLEEIKRIQLADEKCQLIADLIKKGWPENISKVPLAAKPFWTFREELVIYKKLLLKGQQIVIPAALQKEILSKIHQGHMGIEMSKQRARQSVYWPGMSKDIERVVGTCPICLKYRKTQQRQPLQSHTIPERPFEKVGADLFHFGRKNYLLVVDYTTKFFEVSLLNDTTSGTVIHHMKAIFARHGIPLQLVTDNGPQFSSTDFRKFTESWEIEHKTSSPLYPRSNGLAERTVQTVKQILTKAKDSGEDPYLSILNFRTTDKSDQASPAEMLMGRKLRTLLPSANRIKRIVSSRMIKDRKDKHAKYYNSNTKDLATLKPQEFIRYRDSRSGTWEPAQVKKQVDNRSYIIRTKRGLLRRNRQHLLQSGEPHHDLQPDQCEGGSYRSNVHNNVPAPIIRGQAGPQASRPLVEFPNSPRNDHEVYEHTPDRGGTPPSPEHSDTHNVPHYITRSGRTVRKPNKYTL</sequence>
<dbReference type="Gene3D" id="1.10.340.70">
    <property type="match status" value="1"/>
</dbReference>
<feature type="domain" description="Integrase catalytic" evidence="9">
    <location>
        <begin position="448"/>
        <end position="608"/>
    </location>
</feature>
<dbReference type="Proteomes" id="UP000694888">
    <property type="component" value="Unplaced"/>
</dbReference>
<keyword evidence="3" id="KW-0540">Nuclease</keyword>
<proteinExistence type="predicted"/>
<dbReference type="InterPro" id="IPR050951">
    <property type="entry name" value="Retrovirus_Pol_polyprotein"/>
</dbReference>